<feature type="domain" description="Carbohydrate kinase PfkB" evidence="14">
    <location>
        <begin position="28"/>
        <end position="339"/>
    </location>
</feature>
<comment type="function">
    <text evidence="13">ATP dependent phosphorylation of adenosine and other related nucleoside analogs to monophosphate derivatives.</text>
</comment>
<dbReference type="InterPro" id="IPR001805">
    <property type="entry name" value="Adenokinase"/>
</dbReference>
<evidence type="ECO:0000256" key="4">
    <source>
        <dbReference type="ARBA" id="ARBA00022679"/>
    </source>
</evidence>
<dbReference type="Pfam" id="PF00294">
    <property type="entry name" value="PfkB"/>
    <property type="match status" value="1"/>
</dbReference>
<sequence>METVLREGMLLAMGNPLLDISAVVDEKLLVKYGMNPNDAILAEEKHLPLYKELAEKYSVEYIAGGSSQNSVRVAQWLLGRPEVCAYMGCVGKDEHSDILAKKARDDGVKVLYQYTTERPTGKCAVLVTGNGTQRSLCAHLAAAECFTVDHLQNPEVQKVLLNAEFYYSSSFFLTVSLPTILEVARTAHKRNKLFIMNLSAPFLCSLFKKQQMEAFPYVDIVFGNESEAITFSKEQNLDTEDIKEIALKMTSLPKQNPSRQRVVIITQGHLPVVLAENGKVTEFSVDFIPPEQVVDTNGAGDAFVGGFLAQLIKGETYAQCIKCALWAASQIIQRPGCTFEGKPDFA</sequence>
<dbReference type="EMBL" id="GDHC01001973">
    <property type="protein sequence ID" value="JAQ16656.1"/>
    <property type="molecule type" value="Transcribed_RNA"/>
</dbReference>
<keyword evidence="7 13" id="KW-0418">Kinase</keyword>
<dbReference type="FunFam" id="3.30.1110.10:FF:000001">
    <property type="entry name" value="Adenosine kinase a"/>
    <property type="match status" value="1"/>
</dbReference>
<evidence type="ECO:0000313" key="15">
    <source>
        <dbReference type="EMBL" id="JAG28561.1"/>
    </source>
</evidence>
<keyword evidence="13" id="KW-0539">Nucleus</keyword>
<dbReference type="GO" id="GO:0006166">
    <property type="term" value="P:purine ribonucleoside salvage"/>
    <property type="evidence" value="ECO:0007669"/>
    <property type="project" value="UniProtKB-KW"/>
</dbReference>
<dbReference type="FunFam" id="3.40.1190.20:FF:000076">
    <property type="entry name" value="Adenosine kinase"/>
    <property type="match status" value="1"/>
</dbReference>
<evidence type="ECO:0000256" key="13">
    <source>
        <dbReference type="RuleBase" id="RU368116"/>
    </source>
</evidence>
<reference evidence="16" key="3">
    <citation type="submission" date="2014-09" db="EMBL/GenBank/DDBJ databases">
        <authorList>
            <person name="Magalhaes I.L.F."/>
            <person name="Oliveira U."/>
            <person name="Santos F.R."/>
            <person name="Vidigal T.H.D.A."/>
            <person name="Brescovit A.D."/>
            <person name="Santos A.J."/>
        </authorList>
    </citation>
    <scope>NUCLEOTIDE SEQUENCE</scope>
</reference>
<reference evidence="15" key="2">
    <citation type="submission" date="2014-07" db="EMBL/GenBank/DDBJ databases">
        <authorList>
            <person name="Hull J."/>
        </authorList>
    </citation>
    <scope>NUCLEOTIDE SEQUENCE</scope>
</reference>
<dbReference type="AlphaFoldDB" id="A0A0A9YAB8"/>
<evidence type="ECO:0000256" key="2">
    <source>
        <dbReference type="ARBA" id="ARBA00010688"/>
    </source>
</evidence>
<dbReference type="EMBL" id="GBRD01010870">
    <property type="protein sequence ID" value="JAG54954.1"/>
    <property type="molecule type" value="Transcribed_RNA"/>
</dbReference>
<dbReference type="GO" id="GO:0005524">
    <property type="term" value="F:ATP binding"/>
    <property type="evidence" value="ECO:0007669"/>
    <property type="project" value="UniProtKB-UniRule"/>
</dbReference>
<name>A0A0A9YAB8_LYGHE</name>
<evidence type="ECO:0000256" key="6">
    <source>
        <dbReference type="ARBA" id="ARBA00022741"/>
    </source>
</evidence>
<dbReference type="GO" id="GO:0005634">
    <property type="term" value="C:nucleus"/>
    <property type="evidence" value="ECO:0007669"/>
    <property type="project" value="UniProtKB-SubCell"/>
</dbReference>
<dbReference type="InterPro" id="IPR011611">
    <property type="entry name" value="PfkB_dom"/>
</dbReference>
<keyword evidence="6 13" id="KW-0547">Nucleotide-binding</keyword>
<dbReference type="UniPathway" id="UPA00588">
    <property type="reaction ID" value="UER00659"/>
</dbReference>
<keyword evidence="4 13" id="KW-0808">Transferase</keyword>
<proteinExistence type="inferred from homology"/>
<comment type="similarity">
    <text evidence="2 13">Belongs to the carbohydrate kinase PfkB family.</text>
</comment>
<evidence type="ECO:0000313" key="17">
    <source>
        <dbReference type="EMBL" id="JAQ16656.1"/>
    </source>
</evidence>
<dbReference type="GO" id="GO:0005829">
    <property type="term" value="C:cytosol"/>
    <property type="evidence" value="ECO:0007669"/>
    <property type="project" value="TreeGrafter"/>
</dbReference>
<comment type="pathway">
    <text evidence="1 13">Purine metabolism; AMP biosynthesis via salvage pathway; AMP from adenosine: step 1/1.</text>
</comment>
<comment type="subcellular location">
    <subcellularLocation>
        <location evidence="13">Nucleus</location>
    </subcellularLocation>
</comment>
<dbReference type="InterPro" id="IPR002173">
    <property type="entry name" value="Carboh/pur_kinase_PfkB_CS"/>
</dbReference>
<protein>
    <recommendedName>
        <fullName evidence="11 13">Adenosine kinase</fullName>
        <shortName evidence="13">AK</shortName>
        <ecNumber evidence="3 13">2.7.1.20</ecNumber>
    </recommendedName>
    <alternativeName>
        <fullName evidence="13">Adenosine 5'-phosphotransferase</fullName>
    </alternativeName>
</protein>
<evidence type="ECO:0000259" key="14">
    <source>
        <dbReference type="Pfam" id="PF00294"/>
    </source>
</evidence>
<dbReference type="InterPro" id="IPR029056">
    <property type="entry name" value="Ribokinase-like"/>
</dbReference>
<dbReference type="PANTHER" id="PTHR45769:SF3">
    <property type="entry name" value="ADENOSINE KINASE"/>
    <property type="match status" value="1"/>
</dbReference>
<evidence type="ECO:0000256" key="8">
    <source>
        <dbReference type="ARBA" id="ARBA00022840"/>
    </source>
</evidence>
<evidence type="ECO:0000256" key="12">
    <source>
        <dbReference type="PIRSR" id="PIRSR601805-1"/>
    </source>
</evidence>
<gene>
    <name evidence="15" type="primary">ADK_2</name>
    <name evidence="17" type="synonym">ADK_0</name>
    <name evidence="15" type="ORF">CM83_60217</name>
    <name evidence="17" type="ORF">g.59790</name>
</gene>
<feature type="active site" description="Proton acceptor" evidence="12">
    <location>
        <position position="301"/>
    </location>
</feature>
<dbReference type="EC" id="2.7.1.20" evidence="3 13"/>
<evidence type="ECO:0000256" key="11">
    <source>
        <dbReference type="ARBA" id="ARBA00068771"/>
    </source>
</evidence>
<keyword evidence="8 13" id="KW-0067">ATP-binding</keyword>
<evidence type="ECO:0000256" key="5">
    <source>
        <dbReference type="ARBA" id="ARBA00022726"/>
    </source>
</evidence>
<dbReference type="PRINTS" id="PR00989">
    <property type="entry name" value="ADENOKINASE"/>
</dbReference>
<comment type="catalytic activity">
    <reaction evidence="10 13">
        <text>adenosine + ATP = AMP + ADP + H(+)</text>
        <dbReference type="Rhea" id="RHEA:20824"/>
        <dbReference type="ChEBI" id="CHEBI:15378"/>
        <dbReference type="ChEBI" id="CHEBI:16335"/>
        <dbReference type="ChEBI" id="CHEBI:30616"/>
        <dbReference type="ChEBI" id="CHEBI:456215"/>
        <dbReference type="ChEBI" id="CHEBI:456216"/>
        <dbReference type="EC" id="2.7.1.20"/>
    </reaction>
</comment>
<evidence type="ECO:0000256" key="3">
    <source>
        <dbReference type="ARBA" id="ARBA00012119"/>
    </source>
</evidence>
<dbReference type="SUPFAM" id="SSF53613">
    <property type="entry name" value="Ribokinase-like"/>
    <property type="match status" value="1"/>
</dbReference>
<evidence type="ECO:0000256" key="10">
    <source>
        <dbReference type="ARBA" id="ARBA00051362"/>
    </source>
</evidence>
<evidence type="ECO:0000313" key="16">
    <source>
        <dbReference type="EMBL" id="JAG54953.1"/>
    </source>
</evidence>
<dbReference type="GO" id="GO:0044209">
    <property type="term" value="P:AMP salvage"/>
    <property type="evidence" value="ECO:0007669"/>
    <property type="project" value="UniProtKB-UniRule"/>
</dbReference>
<dbReference type="CDD" id="cd01168">
    <property type="entry name" value="adenosine_kinase"/>
    <property type="match status" value="1"/>
</dbReference>
<dbReference type="Gene3D" id="3.40.1190.20">
    <property type="match status" value="1"/>
</dbReference>
<dbReference type="Gene3D" id="3.30.1110.10">
    <property type="match status" value="1"/>
</dbReference>
<dbReference type="GO" id="GO:0004001">
    <property type="term" value="F:adenosine kinase activity"/>
    <property type="evidence" value="ECO:0007669"/>
    <property type="project" value="UniProtKB-UniRule"/>
</dbReference>
<accession>A0A0A9YAB8</accession>
<dbReference type="EMBL" id="GBHO01015043">
    <property type="protein sequence ID" value="JAG28561.1"/>
    <property type="molecule type" value="Transcribed_RNA"/>
</dbReference>
<reference evidence="17" key="4">
    <citation type="journal article" date="2016" name="Gigascience">
        <title>De novo construction of an expanded transcriptome assembly for the western tarnished plant bug, Lygus hesperus.</title>
        <authorList>
            <person name="Tassone E.E."/>
            <person name="Geib S.M."/>
            <person name="Hall B."/>
            <person name="Fabrick J.A."/>
            <person name="Brent C.S."/>
            <person name="Hull J.J."/>
        </authorList>
    </citation>
    <scope>NUCLEOTIDE SEQUENCE</scope>
</reference>
<comment type="subunit">
    <text evidence="13">Monomer.</text>
</comment>
<evidence type="ECO:0000256" key="9">
    <source>
        <dbReference type="ARBA" id="ARBA00022842"/>
    </source>
</evidence>
<dbReference type="PANTHER" id="PTHR45769">
    <property type="entry name" value="ADENOSINE KINASE"/>
    <property type="match status" value="1"/>
</dbReference>
<evidence type="ECO:0000256" key="7">
    <source>
        <dbReference type="ARBA" id="ARBA00022777"/>
    </source>
</evidence>
<evidence type="ECO:0000256" key="1">
    <source>
        <dbReference type="ARBA" id="ARBA00004801"/>
    </source>
</evidence>
<keyword evidence="9 13" id="KW-0460">Magnesium</keyword>
<dbReference type="EMBL" id="GBRD01010871">
    <property type="protein sequence ID" value="JAG54953.1"/>
    <property type="molecule type" value="Transcribed_RNA"/>
</dbReference>
<reference evidence="15" key="1">
    <citation type="journal article" date="2014" name="PLoS ONE">
        <title>Transcriptome-Based Identification of ABC Transporters in the Western Tarnished Plant Bug Lygus hesperus.</title>
        <authorList>
            <person name="Hull J.J."/>
            <person name="Chaney K."/>
            <person name="Geib S.M."/>
            <person name="Fabrick J.A."/>
            <person name="Brent C.S."/>
            <person name="Walsh D."/>
            <person name="Lavine L.C."/>
        </authorList>
    </citation>
    <scope>NUCLEOTIDE SEQUENCE</scope>
</reference>
<dbReference type="GO" id="GO:0006144">
    <property type="term" value="P:purine nucleobase metabolic process"/>
    <property type="evidence" value="ECO:0007669"/>
    <property type="project" value="TreeGrafter"/>
</dbReference>
<comment type="cofactor">
    <cofactor evidence="13">
        <name>Mg(2+)</name>
        <dbReference type="ChEBI" id="CHEBI:18420"/>
    </cofactor>
    <text evidence="13">Binds 3 Mg(2+) ions per subunit.</text>
</comment>
<organism evidence="15">
    <name type="scientific">Lygus hesperus</name>
    <name type="common">Western plant bug</name>
    <dbReference type="NCBI Taxonomy" id="30085"/>
    <lineage>
        <taxon>Eukaryota</taxon>
        <taxon>Metazoa</taxon>
        <taxon>Ecdysozoa</taxon>
        <taxon>Arthropoda</taxon>
        <taxon>Hexapoda</taxon>
        <taxon>Insecta</taxon>
        <taxon>Pterygota</taxon>
        <taxon>Neoptera</taxon>
        <taxon>Paraneoptera</taxon>
        <taxon>Hemiptera</taxon>
        <taxon>Heteroptera</taxon>
        <taxon>Panheteroptera</taxon>
        <taxon>Cimicomorpha</taxon>
        <taxon>Miridae</taxon>
        <taxon>Mirini</taxon>
        <taxon>Lygus</taxon>
    </lineage>
</organism>
<keyword evidence="5 13" id="KW-0660">Purine salvage</keyword>
<dbReference type="PROSITE" id="PS00584">
    <property type="entry name" value="PFKB_KINASES_2"/>
    <property type="match status" value="1"/>
</dbReference>